<dbReference type="AlphaFoldDB" id="A0A8T2PZ71"/>
<keyword evidence="2" id="KW-1185">Reference proteome</keyword>
<evidence type="ECO:0000313" key="1">
    <source>
        <dbReference type="EMBL" id="KAH7276740.1"/>
    </source>
</evidence>
<comment type="caution">
    <text evidence="1">The sequence shown here is derived from an EMBL/GenBank/DDBJ whole genome shotgun (WGS) entry which is preliminary data.</text>
</comment>
<protein>
    <submittedName>
        <fullName evidence="1">Uncharacterized protein</fullName>
    </submittedName>
</protein>
<organism evidence="1 2">
    <name type="scientific">Ceratopteris richardii</name>
    <name type="common">Triangle waterfern</name>
    <dbReference type="NCBI Taxonomy" id="49495"/>
    <lineage>
        <taxon>Eukaryota</taxon>
        <taxon>Viridiplantae</taxon>
        <taxon>Streptophyta</taxon>
        <taxon>Embryophyta</taxon>
        <taxon>Tracheophyta</taxon>
        <taxon>Polypodiopsida</taxon>
        <taxon>Polypodiidae</taxon>
        <taxon>Polypodiales</taxon>
        <taxon>Pteridineae</taxon>
        <taxon>Pteridaceae</taxon>
        <taxon>Parkerioideae</taxon>
        <taxon>Ceratopteris</taxon>
    </lineage>
</organism>
<gene>
    <name evidence="1" type="ORF">KP509_39G020100</name>
</gene>
<dbReference type="Proteomes" id="UP000825935">
    <property type="component" value="Chromosome 39"/>
</dbReference>
<sequence length="39" mass="4390">MLQISDCQKIGMQNFAIDLSFQWTFAPASSHQGISMTKQ</sequence>
<evidence type="ECO:0000313" key="2">
    <source>
        <dbReference type="Proteomes" id="UP000825935"/>
    </source>
</evidence>
<name>A0A8T2PZ71_CERRI</name>
<dbReference type="EMBL" id="CM035444">
    <property type="protein sequence ID" value="KAH7276740.1"/>
    <property type="molecule type" value="Genomic_DNA"/>
</dbReference>
<proteinExistence type="predicted"/>
<accession>A0A8T2PZ71</accession>
<reference evidence="1" key="1">
    <citation type="submission" date="2021-08" db="EMBL/GenBank/DDBJ databases">
        <title>WGS assembly of Ceratopteris richardii.</title>
        <authorList>
            <person name="Marchant D.B."/>
            <person name="Chen G."/>
            <person name="Jenkins J."/>
            <person name="Shu S."/>
            <person name="Leebens-Mack J."/>
            <person name="Grimwood J."/>
            <person name="Schmutz J."/>
            <person name="Soltis P."/>
            <person name="Soltis D."/>
            <person name="Chen Z.-H."/>
        </authorList>
    </citation>
    <scope>NUCLEOTIDE SEQUENCE</scope>
    <source>
        <strain evidence="1">Whitten #5841</strain>
        <tissue evidence="1">Leaf</tissue>
    </source>
</reference>